<dbReference type="Proteomes" id="UP001235939">
    <property type="component" value="Chromosome 14"/>
</dbReference>
<dbReference type="PROSITE" id="PS50158">
    <property type="entry name" value="ZF_CCHC"/>
    <property type="match status" value="5"/>
</dbReference>
<proteinExistence type="inferred from homology"/>
<accession>A0ABY6L8B1</accession>
<dbReference type="InterPro" id="IPR036875">
    <property type="entry name" value="Znf_CCHC_sf"/>
</dbReference>
<evidence type="ECO:0000256" key="10">
    <source>
        <dbReference type="SAM" id="MobiDB-lite"/>
    </source>
</evidence>
<evidence type="ECO:0000256" key="2">
    <source>
        <dbReference type="ARBA" id="ARBA00012552"/>
    </source>
</evidence>
<organism evidence="15 16">
    <name type="scientific">Cordylochernes scorpioides</name>
    <dbReference type="NCBI Taxonomy" id="51811"/>
    <lineage>
        <taxon>Eukaryota</taxon>
        <taxon>Metazoa</taxon>
        <taxon>Ecdysozoa</taxon>
        <taxon>Arthropoda</taxon>
        <taxon>Chelicerata</taxon>
        <taxon>Arachnida</taxon>
        <taxon>Pseudoscorpiones</taxon>
        <taxon>Cheliferoidea</taxon>
        <taxon>Chernetidae</taxon>
        <taxon>Cordylochernes</taxon>
    </lineage>
</organism>
<evidence type="ECO:0000256" key="7">
    <source>
        <dbReference type="PROSITE-ProRule" id="PRU00047"/>
    </source>
</evidence>
<dbReference type="PROSITE" id="PS51192">
    <property type="entry name" value="HELICASE_ATP_BIND_1"/>
    <property type="match status" value="1"/>
</dbReference>
<feature type="compositionally biased region" description="Polar residues" evidence="10">
    <location>
        <begin position="11"/>
        <end position="22"/>
    </location>
</feature>
<evidence type="ECO:0000256" key="8">
    <source>
        <dbReference type="PROSITE-ProRule" id="PRU00552"/>
    </source>
</evidence>
<feature type="region of interest" description="Disordered" evidence="10">
    <location>
        <begin position="260"/>
        <end position="281"/>
    </location>
</feature>
<dbReference type="InterPro" id="IPR011545">
    <property type="entry name" value="DEAD/DEAH_box_helicase_dom"/>
</dbReference>
<keyword evidence="16" id="KW-1185">Reference proteome</keyword>
<dbReference type="Pfam" id="PF00098">
    <property type="entry name" value="zf-CCHC"/>
    <property type="match status" value="5"/>
</dbReference>
<name>A0ABY6L8B1_9ARAC</name>
<dbReference type="InterPro" id="IPR001650">
    <property type="entry name" value="Helicase_C-like"/>
</dbReference>
<dbReference type="SUPFAM" id="SSF52540">
    <property type="entry name" value="P-loop containing nucleoside triphosphate hydrolases"/>
    <property type="match status" value="1"/>
</dbReference>
<dbReference type="PROSITE" id="PS00039">
    <property type="entry name" value="DEAD_ATP_HELICASE"/>
    <property type="match status" value="1"/>
</dbReference>
<keyword evidence="7" id="KW-0479">Metal-binding</keyword>
<dbReference type="CDD" id="cd18787">
    <property type="entry name" value="SF2_C_DEAD"/>
    <property type="match status" value="1"/>
</dbReference>
<feature type="short sequence motif" description="Q motif" evidence="8">
    <location>
        <begin position="322"/>
        <end position="350"/>
    </location>
</feature>
<keyword evidence="5 9" id="KW-0347">Helicase</keyword>
<dbReference type="InterPro" id="IPR014001">
    <property type="entry name" value="Helicase_ATP-bd"/>
</dbReference>
<dbReference type="InterPro" id="IPR014014">
    <property type="entry name" value="RNA_helicase_DEAD_Q_motif"/>
</dbReference>
<dbReference type="EMBL" id="CP092876">
    <property type="protein sequence ID" value="UYV76457.1"/>
    <property type="molecule type" value="Genomic_DNA"/>
</dbReference>
<gene>
    <name evidence="15" type="ORF">LAZ67_14000439</name>
</gene>
<sequence>MPRAPQPTKPGYNNSYNNQGDGWTSGGNHNGGTVQNDNAWQDDSSSNNRWNPPGGGGGGGRTCYNCNQTGHVSRDCTEPSSTGGGGRSGGGGGGECNKCNEEGHTARDCPSSSYMGGGGGGGGRSMNCYNCHEQGHMSRDCPNSAGGGGGGRMGGGGGGGQRWEVVVEAGWEVVVADRVSFWLLVLRWVLRKWVLAGCYNCHEQGHMSRDCPNSAGGGGGGGGGRMGGGGQSEFLAGSAAVGAESVLAGCYNCHEQGHMSRDCPNSAGGGRPGEPPREIYKPTEVSDEDTLFHQGINVGINFDRQERAQAQVSGTNPPSPIQSFLDAGLCELLIRNISKSNYLKPTPIQKHSIPIILGGRDLMACAQTGSGKTAAFLLPILQNLLVDGSLPNMEGERHQKPQALVITPTRELAIQISQECRKFAYGSSIKCQVIYGGTSIQHQASLIQRGTNVLVATPGRLVDFISSDRVSLSCVRYLVLDEADRMLDMGFSKEIERISDSFDLPPKHNRGTLMFSATFPQEIQKLAAKFLNENYLFLSIGIVGAANEDVTQTLHQVSQYDKRSKLVEILKEEDPSTKSLVFVETKRNADFIASFLSQAHFKATSIHGDRLQREREMALNDFKRGDMNVLVATGVASRGLDIKNVGHVINYDMPSAIDEYVHRIGRTGRVGHLGRATSFYDSDKDRSLAADLVKILGDAGQEVPSWLQEDSQGQTAFGGGGGSYGGRDIRSRRDNFNNNNVSCDTGNV</sequence>
<dbReference type="InterPro" id="IPR000629">
    <property type="entry name" value="RNA-helicase_DEAD-box_CS"/>
</dbReference>
<feature type="region of interest" description="Disordered" evidence="10">
    <location>
        <begin position="711"/>
        <end position="748"/>
    </location>
</feature>
<dbReference type="Pfam" id="PF00270">
    <property type="entry name" value="DEAD"/>
    <property type="match status" value="1"/>
</dbReference>
<dbReference type="Gene3D" id="4.10.60.10">
    <property type="entry name" value="Zinc finger, CCHC-type"/>
    <property type="match status" value="5"/>
</dbReference>
<comment type="similarity">
    <text evidence="1">Belongs to the DEAD box helicase family. DDX4/VASA subfamily.</text>
</comment>
<feature type="compositionally biased region" description="Polar residues" evidence="10">
    <location>
        <begin position="31"/>
        <end position="50"/>
    </location>
</feature>
<feature type="region of interest" description="Disordered" evidence="10">
    <location>
        <begin position="73"/>
        <end position="93"/>
    </location>
</feature>
<dbReference type="EC" id="3.6.4.13" evidence="2"/>
<feature type="domain" description="CCHC-type" evidence="11">
    <location>
        <begin position="128"/>
        <end position="143"/>
    </location>
</feature>
<dbReference type="PROSITE" id="PS51195">
    <property type="entry name" value="Q_MOTIF"/>
    <property type="match status" value="1"/>
</dbReference>
<keyword evidence="7" id="KW-0862">Zinc</keyword>
<evidence type="ECO:0000313" key="15">
    <source>
        <dbReference type="EMBL" id="UYV76457.1"/>
    </source>
</evidence>
<evidence type="ECO:0000256" key="4">
    <source>
        <dbReference type="ARBA" id="ARBA00022801"/>
    </source>
</evidence>
<keyword evidence="7" id="KW-0863">Zinc-finger</keyword>
<evidence type="ECO:0000256" key="6">
    <source>
        <dbReference type="ARBA" id="ARBA00022840"/>
    </source>
</evidence>
<feature type="domain" description="Helicase C-terminal" evidence="13">
    <location>
        <begin position="562"/>
        <end position="711"/>
    </location>
</feature>
<feature type="domain" description="DEAD-box RNA helicase Q" evidence="14">
    <location>
        <begin position="322"/>
        <end position="350"/>
    </location>
</feature>
<evidence type="ECO:0000256" key="3">
    <source>
        <dbReference type="ARBA" id="ARBA00022741"/>
    </source>
</evidence>
<dbReference type="SUPFAM" id="SSF57756">
    <property type="entry name" value="Retrovirus zinc finger-like domains"/>
    <property type="match status" value="3"/>
</dbReference>
<feature type="region of interest" description="Disordered" evidence="10">
    <location>
        <begin position="1"/>
        <end position="54"/>
    </location>
</feature>
<evidence type="ECO:0000259" key="12">
    <source>
        <dbReference type="PROSITE" id="PS51192"/>
    </source>
</evidence>
<reference evidence="15 16" key="1">
    <citation type="submission" date="2022-01" db="EMBL/GenBank/DDBJ databases">
        <title>A chromosomal length assembly of Cordylochernes scorpioides.</title>
        <authorList>
            <person name="Zeh D."/>
            <person name="Zeh J."/>
        </authorList>
    </citation>
    <scope>NUCLEOTIDE SEQUENCE [LARGE SCALE GENOMIC DNA]</scope>
    <source>
        <strain evidence="15">IN4F17</strain>
        <tissue evidence="15">Whole Body</tissue>
    </source>
</reference>
<keyword evidence="3 9" id="KW-0547">Nucleotide-binding</keyword>
<keyword evidence="4 9" id="KW-0378">Hydrolase</keyword>
<feature type="domain" description="CCHC-type" evidence="11">
    <location>
        <begin position="96"/>
        <end position="111"/>
    </location>
</feature>
<dbReference type="InterPro" id="IPR001878">
    <property type="entry name" value="Znf_CCHC"/>
</dbReference>
<evidence type="ECO:0000259" key="14">
    <source>
        <dbReference type="PROSITE" id="PS51195"/>
    </source>
</evidence>
<dbReference type="SMART" id="SM00343">
    <property type="entry name" value="ZnF_C2HC"/>
    <property type="match status" value="5"/>
</dbReference>
<protein>
    <recommendedName>
        <fullName evidence="2">RNA helicase</fullName>
        <ecNumber evidence="2">3.6.4.13</ecNumber>
    </recommendedName>
</protein>
<evidence type="ECO:0000259" key="11">
    <source>
        <dbReference type="PROSITE" id="PS50158"/>
    </source>
</evidence>
<evidence type="ECO:0000313" key="16">
    <source>
        <dbReference type="Proteomes" id="UP001235939"/>
    </source>
</evidence>
<feature type="compositionally biased region" description="Gly residues" evidence="10">
    <location>
        <begin position="82"/>
        <end position="93"/>
    </location>
</feature>
<evidence type="ECO:0000256" key="5">
    <source>
        <dbReference type="ARBA" id="ARBA00022806"/>
    </source>
</evidence>
<evidence type="ECO:0000256" key="1">
    <source>
        <dbReference type="ARBA" id="ARBA00010132"/>
    </source>
</evidence>
<evidence type="ECO:0000256" key="9">
    <source>
        <dbReference type="RuleBase" id="RU000492"/>
    </source>
</evidence>
<feature type="compositionally biased region" description="Gly residues" evidence="10">
    <location>
        <begin position="716"/>
        <end position="725"/>
    </location>
</feature>
<dbReference type="PANTHER" id="PTHR47958">
    <property type="entry name" value="ATP-DEPENDENT RNA HELICASE DBP3"/>
    <property type="match status" value="1"/>
</dbReference>
<feature type="domain" description="CCHC-type" evidence="11">
    <location>
        <begin position="198"/>
        <end position="213"/>
    </location>
</feature>
<dbReference type="Gene3D" id="3.40.50.300">
    <property type="entry name" value="P-loop containing nucleotide triphosphate hydrolases"/>
    <property type="match status" value="2"/>
</dbReference>
<evidence type="ECO:0000259" key="13">
    <source>
        <dbReference type="PROSITE" id="PS51194"/>
    </source>
</evidence>
<dbReference type="PROSITE" id="PS51194">
    <property type="entry name" value="HELICASE_CTER"/>
    <property type="match status" value="1"/>
</dbReference>
<feature type="compositionally biased region" description="Polar residues" evidence="10">
    <location>
        <begin position="736"/>
        <end position="748"/>
    </location>
</feature>
<keyword evidence="6 9" id="KW-0067">ATP-binding</keyword>
<dbReference type="Pfam" id="PF00271">
    <property type="entry name" value="Helicase_C"/>
    <property type="match status" value="1"/>
</dbReference>
<feature type="domain" description="Helicase ATP-binding" evidence="12">
    <location>
        <begin position="353"/>
        <end position="537"/>
    </location>
</feature>
<dbReference type="SMART" id="SM00490">
    <property type="entry name" value="HELICc"/>
    <property type="match status" value="1"/>
</dbReference>
<feature type="domain" description="CCHC-type" evidence="11">
    <location>
        <begin position="250"/>
        <end position="265"/>
    </location>
</feature>
<feature type="domain" description="CCHC-type" evidence="11">
    <location>
        <begin position="63"/>
        <end position="78"/>
    </location>
</feature>
<dbReference type="SMART" id="SM00487">
    <property type="entry name" value="DEXDc"/>
    <property type="match status" value="1"/>
</dbReference>
<dbReference type="InterPro" id="IPR027417">
    <property type="entry name" value="P-loop_NTPase"/>
</dbReference>